<feature type="region of interest" description="Disordered" evidence="7">
    <location>
        <begin position="459"/>
        <end position="553"/>
    </location>
</feature>
<evidence type="ECO:0000256" key="5">
    <source>
        <dbReference type="ARBA" id="ARBA00023180"/>
    </source>
</evidence>
<dbReference type="InterPro" id="IPR055288">
    <property type="entry name" value="NALCN_aux_factor_1/2"/>
</dbReference>
<evidence type="ECO:0000313" key="9">
    <source>
        <dbReference type="EnsemblMetazoa" id="XP_031786763"/>
    </source>
</evidence>
<evidence type="ECO:0000256" key="4">
    <source>
        <dbReference type="ARBA" id="ARBA00023136"/>
    </source>
</evidence>
<evidence type="ECO:0000256" key="7">
    <source>
        <dbReference type="SAM" id="MobiDB-lite"/>
    </source>
</evidence>
<keyword evidence="4 8" id="KW-0472">Membrane</keyword>
<feature type="region of interest" description="Disordered" evidence="7">
    <location>
        <begin position="52"/>
        <end position="72"/>
    </location>
</feature>
<evidence type="ECO:0000256" key="3">
    <source>
        <dbReference type="ARBA" id="ARBA00022989"/>
    </source>
</evidence>
<sequence>MRQDTFPAASAAANRATGPSSIIIPSSSSGKIIQRRRDDGDAAALRRSVTALDGGSPRSVGAHSTAFQRSPQPRRRSRPILFVLYLLALLLVAGAAETPKQQQQQQKKQAPRHPYNEYTWELNQINPWLSACDLAGPAPADLQGSCGPPEVPKSCPGPCPSGPELFERVLAMLERLGNATVIQRPRRSVTATESSSSKSDKRTRRTTAAAAAAAAPEQCLFYLEESHKKEVCREDFGRASSRSYPTPRENRYWFMSGLRLRHCCEHAAVNALAPGPNGPFEAVLNGGDPCVKALDKLLLVDALAARLHCEFEEVLARYDCGQTYSVIHNCTHCKEAYRKWVCSSLVPYFAHGGPLDFESSEESWTGRRIRPCRSLCQSVEQRCPYLLPGDRAPAYPTQYAGEPTFLCRDPNIPETGEQAARALHPNTADECCFNVCSEDEPAQGICANCTGSVPYMGPKNPDPPTAPQCDITSLPGPQQPARSPSSLCGSGGIGSMINPDDDDAEQSATSLSPDPSAEPSSPITATATATTTTTTTTTSNTATTTTTTTTTTATTTTTTISTSSAATTTSSPVPLLCLFWLWGVLFSSQCSVRCLLEFVGLAERCLRAFRVTGARLILLLLLAPLPALSRRQPQGRRLRRPHRRGARGWRCLAASPLQLVRSSVATTVSSARGATVAKPSPCRGRRLRCYCCCCCYRWWLWPSRWKGAEWPPYRRRGRGPRVGARRGRCCGWCYWRWLWPCRWKPKGRGPLTRLLAFRGQQQPLWPRKKRRRKVRFGASCCRELDLARSTSWCREPS</sequence>
<accession>A0A7M7TAC0</accession>
<dbReference type="InterPro" id="IPR024338">
    <property type="entry name" value="MID1/Yam8"/>
</dbReference>
<dbReference type="PANTHER" id="PTHR15819:SF11">
    <property type="entry name" value="MID1, ISOFORM A"/>
    <property type="match status" value="1"/>
</dbReference>
<feature type="region of interest" description="Disordered" evidence="7">
    <location>
        <begin position="183"/>
        <end position="207"/>
    </location>
</feature>
<dbReference type="AlphaFoldDB" id="A0A7M7TAC0"/>
<feature type="transmembrane region" description="Helical" evidence="8">
    <location>
        <begin position="79"/>
        <end position="96"/>
    </location>
</feature>
<proteinExistence type="inferred from homology"/>
<keyword evidence="10" id="KW-1185">Reference proteome</keyword>
<dbReference type="Pfam" id="PF12929">
    <property type="entry name" value="Mid1"/>
    <property type="match status" value="1"/>
</dbReference>
<protein>
    <submittedName>
        <fullName evidence="9">Uncharacterized protein</fullName>
    </submittedName>
</protein>
<keyword evidence="2 8" id="KW-0812">Transmembrane</keyword>
<evidence type="ECO:0000313" key="10">
    <source>
        <dbReference type="Proteomes" id="UP000002358"/>
    </source>
</evidence>
<feature type="region of interest" description="Disordered" evidence="7">
    <location>
        <begin position="1"/>
        <end position="40"/>
    </location>
</feature>
<comment type="subcellular location">
    <subcellularLocation>
        <location evidence="1">Membrane</location>
        <topology evidence="1">Multi-pass membrane protein</topology>
    </subcellularLocation>
</comment>
<dbReference type="GO" id="GO:0098703">
    <property type="term" value="P:calcium ion import across plasma membrane"/>
    <property type="evidence" value="ECO:0007669"/>
    <property type="project" value="InterPro"/>
</dbReference>
<feature type="compositionally biased region" description="Low complexity" evidence="7">
    <location>
        <begin position="188"/>
        <end position="197"/>
    </location>
</feature>
<dbReference type="GO" id="GO:0015275">
    <property type="term" value="F:stretch-activated, monoatomic cation-selective, calcium channel activity"/>
    <property type="evidence" value="ECO:0007669"/>
    <property type="project" value="TreeGrafter"/>
</dbReference>
<dbReference type="PANTHER" id="PTHR15819">
    <property type="entry name" value="TRANSMEMBRANE PROTEIN FAM155"/>
    <property type="match status" value="1"/>
</dbReference>
<dbReference type="RefSeq" id="XP_031786763.1">
    <property type="nucleotide sequence ID" value="XM_031930903.2"/>
</dbReference>
<evidence type="ECO:0000256" key="8">
    <source>
        <dbReference type="SAM" id="Phobius"/>
    </source>
</evidence>
<dbReference type="InterPro" id="IPR036790">
    <property type="entry name" value="Frizzled_dom_sf"/>
</dbReference>
<feature type="compositionally biased region" description="Polar residues" evidence="7">
    <location>
        <begin position="506"/>
        <end position="523"/>
    </location>
</feature>
<comment type="similarity">
    <text evidence="6">Belongs to the NALF family.</text>
</comment>
<keyword evidence="3 8" id="KW-1133">Transmembrane helix</keyword>
<feature type="compositionally biased region" description="Low complexity" evidence="7">
    <location>
        <begin position="524"/>
        <end position="553"/>
    </location>
</feature>
<dbReference type="Proteomes" id="UP000002358">
    <property type="component" value="Chromosome 5"/>
</dbReference>
<dbReference type="GO" id="GO:0005886">
    <property type="term" value="C:plasma membrane"/>
    <property type="evidence" value="ECO:0007669"/>
    <property type="project" value="TreeGrafter"/>
</dbReference>
<evidence type="ECO:0000256" key="2">
    <source>
        <dbReference type="ARBA" id="ARBA00022692"/>
    </source>
</evidence>
<dbReference type="KEGG" id="nvi:100679860"/>
<name>A0A7M7TAC0_NASVI</name>
<dbReference type="EnsemblMetazoa" id="XM_031930903">
    <property type="protein sequence ID" value="XP_031786763"/>
    <property type="gene ID" value="LOC100679860"/>
</dbReference>
<evidence type="ECO:0000256" key="6">
    <source>
        <dbReference type="ARBA" id="ARBA00029445"/>
    </source>
</evidence>
<dbReference type="OrthoDB" id="10047996at2759"/>
<organism evidence="9 10">
    <name type="scientific">Nasonia vitripennis</name>
    <name type="common">Parasitic wasp</name>
    <dbReference type="NCBI Taxonomy" id="7425"/>
    <lineage>
        <taxon>Eukaryota</taxon>
        <taxon>Metazoa</taxon>
        <taxon>Ecdysozoa</taxon>
        <taxon>Arthropoda</taxon>
        <taxon>Hexapoda</taxon>
        <taxon>Insecta</taxon>
        <taxon>Pterygota</taxon>
        <taxon>Neoptera</taxon>
        <taxon>Endopterygota</taxon>
        <taxon>Hymenoptera</taxon>
        <taxon>Apocrita</taxon>
        <taxon>Proctotrupomorpha</taxon>
        <taxon>Chalcidoidea</taxon>
        <taxon>Pteromalidae</taxon>
        <taxon>Pteromalinae</taxon>
        <taxon>Nasonia</taxon>
    </lineage>
</organism>
<reference evidence="9" key="1">
    <citation type="submission" date="2021-01" db="UniProtKB">
        <authorList>
            <consortium name="EnsemblMetazoa"/>
        </authorList>
    </citation>
    <scope>IDENTIFICATION</scope>
</reference>
<evidence type="ECO:0000256" key="1">
    <source>
        <dbReference type="ARBA" id="ARBA00004141"/>
    </source>
</evidence>
<dbReference type="InParanoid" id="A0A7M7TAC0"/>
<dbReference type="GeneID" id="100679860"/>
<dbReference type="Gene3D" id="1.10.2000.10">
    <property type="entry name" value="Frizzled cysteine-rich domain"/>
    <property type="match status" value="1"/>
</dbReference>
<keyword evidence="5" id="KW-0325">Glycoprotein</keyword>
<dbReference type="CTD" id="4281"/>
<feature type="compositionally biased region" description="Low complexity" evidence="7">
    <location>
        <begin position="18"/>
        <end position="32"/>
    </location>
</feature>